<evidence type="ECO:0000256" key="6">
    <source>
        <dbReference type="ARBA" id="ARBA00022989"/>
    </source>
</evidence>
<proteinExistence type="inferred from homology"/>
<dbReference type="InterPro" id="IPR009445">
    <property type="entry name" value="TMEM85/Emc4"/>
</dbReference>
<evidence type="ECO:0000256" key="7">
    <source>
        <dbReference type="ARBA" id="ARBA00023136"/>
    </source>
</evidence>
<evidence type="ECO:0000256" key="3">
    <source>
        <dbReference type="ARBA" id="ARBA00020820"/>
    </source>
</evidence>
<organism evidence="10 11">
    <name type="scientific">Thermothielavioides terrestris</name>
    <dbReference type="NCBI Taxonomy" id="2587410"/>
    <lineage>
        <taxon>Eukaryota</taxon>
        <taxon>Fungi</taxon>
        <taxon>Dikarya</taxon>
        <taxon>Ascomycota</taxon>
        <taxon>Pezizomycotina</taxon>
        <taxon>Sordariomycetes</taxon>
        <taxon>Sordariomycetidae</taxon>
        <taxon>Sordariales</taxon>
        <taxon>Chaetomiaceae</taxon>
        <taxon>Thermothielavioides</taxon>
    </lineage>
</organism>
<evidence type="ECO:0000256" key="2">
    <source>
        <dbReference type="ARBA" id="ARBA00007715"/>
    </source>
</evidence>
<dbReference type="EMBL" id="OUUZ01000009">
    <property type="protein sequence ID" value="SPQ22988.1"/>
    <property type="molecule type" value="Genomic_DNA"/>
</dbReference>
<protein>
    <recommendedName>
        <fullName evidence="3">ER membrane protein complex subunit 4</fullName>
    </recommendedName>
</protein>
<dbReference type="PANTHER" id="PTHR19315">
    <property type="entry name" value="ER MEMBRANE PROTEIN COMPLEX SUBUNIT 4"/>
    <property type="match status" value="1"/>
</dbReference>
<feature type="transmembrane region" description="Helical" evidence="9">
    <location>
        <begin position="247"/>
        <end position="272"/>
    </location>
</feature>
<keyword evidence="4 9" id="KW-0812">Transmembrane</keyword>
<feature type="transmembrane region" description="Helical" evidence="9">
    <location>
        <begin position="174"/>
        <end position="193"/>
    </location>
</feature>
<dbReference type="AlphaFoldDB" id="A0A446BKI8"/>
<keyword evidence="5" id="KW-0256">Endoplasmic reticulum</keyword>
<feature type="region of interest" description="Disordered" evidence="8">
    <location>
        <begin position="1"/>
        <end position="23"/>
    </location>
</feature>
<dbReference type="GO" id="GO:0005789">
    <property type="term" value="C:endoplasmic reticulum membrane"/>
    <property type="evidence" value="ECO:0007669"/>
    <property type="project" value="UniProtKB-SubCell"/>
</dbReference>
<gene>
    <name evidence="10" type="ORF">TT172_LOCUS5407</name>
</gene>
<evidence type="ECO:0000256" key="8">
    <source>
        <dbReference type="SAM" id="MobiDB-lite"/>
    </source>
</evidence>
<dbReference type="Pfam" id="PF06417">
    <property type="entry name" value="EMC4"/>
    <property type="match status" value="2"/>
</dbReference>
<sequence length="273" mass="30258">MPVWAAELKNPPAHKSKQASIPDLPGFPSFAVLKKDAKEPKAAQRKPPTPDEMDTWKLKKAWEVALGPIKSLPMTAIMMYMSGNSLQIFSLKLAYVVMQLVALALGIWKVNSMGLLPTTRSDWLAWEMSEPARPGVAGRPTEIRIHQLDAQLPPKTGLLIRRTLPQYNILNTTIDSSSIATTAFAICGAVITAHPRWLRVDHERILTVYAILQMILTSSMIVTGGYLADNVHGFQTSFEKFGANDRIPYYSMMYYGPHSSLLVLAIVAEVVLN</sequence>
<keyword evidence="7 9" id="KW-0472">Membrane</keyword>
<keyword evidence="6 9" id="KW-1133">Transmembrane helix</keyword>
<evidence type="ECO:0000313" key="11">
    <source>
        <dbReference type="Proteomes" id="UP000289323"/>
    </source>
</evidence>
<feature type="transmembrane region" description="Helical" evidence="9">
    <location>
        <begin position="205"/>
        <end position="227"/>
    </location>
</feature>
<reference evidence="10 11" key="1">
    <citation type="submission" date="2018-04" db="EMBL/GenBank/DDBJ databases">
        <authorList>
            <person name="Huttner S."/>
            <person name="Dainat J."/>
        </authorList>
    </citation>
    <scope>NUCLEOTIDE SEQUENCE [LARGE SCALE GENOMIC DNA]</scope>
</reference>
<evidence type="ECO:0000313" key="10">
    <source>
        <dbReference type="EMBL" id="SPQ22988.1"/>
    </source>
</evidence>
<evidence type="ECO:0000256" key="4">
    <source>
        <dbReference type="ARBA" id="ARBA00022692"/>
    </source>
</evidence>
<dbReference type="Proteomes" id="UP000289323">
    <property type="component" value="Unassembled WGS sequence"/>
</dbReference>
<comment type="similarity">
    <text evidence="2">Belongs to the EMC4 family.</text>
</comment>
<evidence type="ECO:0000256" key="1">
    <source>
        <dbReference type="ARBA" id="ARBA00004477"/>
    </source>
</evidence>
<accession>A0A446BKI8</accession>
<comment type="subcellular location">
    <subcellularLocation>
        <location evidence="1">Endoplasmic reticulum membrane</location>
        <topology evidence="1">Multi-pass membrane protein</topology>
    </subcellularLocation>
</comment>
<name>A0A446BKI8_9PEZI</name>
<feature type="transmembrane region" description="Helical" evidence="9">
    <location>
        <begin position="88"/>
        <end position="108"/>
    </location>
</feature>
<evidence type="ECO:0000256" key="9">
    <source>
        <dbReference type="SAM" id="Phobius"/>
    </source>
</evidence>
<evidence type="ECO:0000256" key="5">
    <source>
        <dbReference type="ARBA" id="ARBA00022824"/>
    </source>
</evidence>